<proteinExistence type="predicted"/>
<dbReference type="Proteomes" id="UP001162501">
    <property type="component" value="Chromosome 17"/>
</dbReference>
<evidence type="ECO:0000313" key="1">
    <source>
        <dbReference type="EMBL" id="CAM9787574.1"/>
    </source>
</evidence>
<gene>
    <name evidence="1" type="ORF">MRATA1EN22A_LOCUS7461</name>
</gene>
<accession>A0AC59YLB0</accession>
<protein>
    <submittedName>
        <fullName evidence="1">Uncharacterized protein</fullName>
    </submittedName>
</protein>
<name>A0AC59YLB0_RANTA</name>
<reference evidence="1" key="2">
    <citation type="submission" date="2025-03" db="EMBL/GenBank/DDBJ databases">
        <authorList>
            <consortium name="ELIXIR-Norway"/>
            <consortium name="Elixir Norway"/>
        </authorList>
    </citation>
    <scope>NUCLEOTIDE SEQUENCE</scope>
</reference>
<dbReference type="EMBL" id="OX596101">
    <property type="protein sequence ID" value="CAM9787574.1"/>
    <property type="molecule type" value="Genomic_DNA"/>
</dbReference>
<reference evidence="1" key="1">
    <citation type="submission" date="2023-05" db="EMBL/GenBank/DDBJ databases">
        <authorList>
            <consortium name="ELIXIR-Norway"/>
        </authorList>
    </citation>
    <scope>NUCLEOTIDE SEQUENCE</scope>
</reference>
<organism evidence="1 2">
    <name type="scientific">Rangifer tarandus platyrhynchus</name>
    <name type="common">Svalbard reindeer</name>
    <dbReference type="NCBI Taxonomy" id="3082113"/>
    <lineage>
        <taxon>Eukaryota</taxon>
        <taxon>Metazoa</taxon>
        <taxon>Chordata</taxon>
        <taxon>Craniata</taxon>
        <taxon>Vertebrata</taxon>
        <taxon>Euteleostomi</taxon>
        <taxon>Mammalia</taxon>
        <taxon>Eutheria</taxon>
        <taxon>Laurasiatheria</taxon>
        <taxon>Artiodactyla</taxon>
        <taxon>Ruminantia</taxon>
        <taxon>Pecora</taxon>
        <taxon>Cervidae</taxon>
        <taxon>Odocoileinae</taxon>
        <taxon>Rangifer</taxon>
    </lineage>
</organism>
<sequence length="70" mass="7233">MHVLRKSDQEETTALQPALAPVLLLSGEWEPAEHTAGRPVRGSVASGPLASGSASSEQTWPRAAVLSGQG</sequence>
<evidence type="ECO:0000313" key="2">
    <source>
        <dbReference type="Proteomes" id="UP001162501"/>
    </source>
</evidence>